<feature type="region of interest" description="Disordered" evidence="9">
    <location>
        <begin position="1192"/>
        <end position="1311"/>
    </location>
</feature>
<dbReference type="GO" id="GO:0006357">
    <property type="term" value="P:regulation of transcription by RNA polymerase II"/>
    <property type="evidence" value="ECO:0007669"/>
    <property type="project" value="InterPro"/>
</dbReference>
<dbReference type="Pfam" id="PF06333">
    <property type="entry name" value="Med13_C"/>
    <property type="match status" value="1"/>
</dbReference>
<evidence type="ECO:0000256" key="2">
    <source>
        <dbReference type="ARBA" id="ARBA00009354"/>
    </source>
</evidence>
<feature type="compositionally biased region" description="Basic and acidic residues" evidence="9">
    <location>
        <begin position="1083"/>
        <end position="1094"/>
    </location>
</feature>
<feature type="compositionally biased region" description="Polar residues" evidence="9">
    <location>
        <begin position="827"/>
        <end position="841"/>
    </location>
</feature>
<feature type="compositionally biased region" description="Low complexity" evidence="9">
    <location>
        <begin position="239"/>
        <end position="255"/>
    </location>
</feature>
<keyword evidence="4 8" id="KW-0805">Transcription regulation</keyword>
<evidence type="ECO:0000256" key="4">
    <source>
        <dbReference type="ARBA" id="ARBA00023015"/>
    </source>
</evidence>
<dbReference type="OrthoDB" id="103819at2759"/>
<evidence type="ECO:0000256" key="8">
    <source>
        <dbReference type="RuleBase" id="RU364134"/>
    </source>
</evidence>
<feature type="compositionally biased region" description="Low complexity" evidence="9">
    <location>
        <begin position="531"/>
        <end position="543"/>
    </location>
</feature>
<evidence type="ECO:0000256" key="5">
    <source>
        <dbReference type="ARBA" id="ARBA00023159"/>
    </source>
</evidence>
<proteinExistence type="inferred from homology"/>
<sequence length="2091" mass="221096">MSSGIGGSYSNMPHTPGSFVQHAARPTNITNSPSAHRRAGGIGPTQHASPSNIPAFPRPFANVAFPGTVSAPRSAAPPNTASVPQRSIQYLPLLTAQTPASLAKLTFSPQTTVFWHRLQRNHPETTIDTNHDPPASATTSLEGSLEELRTAWENGVQDLVSRLNKARSRPHDTESSPKMDNAGIQLLLRDPLIYTSSSNTCQRSSDALTPASTAELWLFVASTDDTESGTKSSSTNALDPAATSSAQPASTDSSTIEAASKDAAQLSGANTTSSPIDPKMARQLPLDLAKALARLSALATVSSGSYALTSAAPTSIDVKGKQPFLTSEQRQAHKRFMTSIKRRALDSILRSSTVSKQGDNGKGSTWTKLPLGDNIVFLPPHRDNSQALAPSDATWFAVPAQASSSADGRDQSSLITQLDVSLSRMGLFVRATSRRLAALPLASSRHANMSASIEPASARPTVLLAPLGCQAQLAGVVPTSSIADEHLSELRSLFAALNADTMNARSGEESLFASGLAICTPSFQASCADTSQSQVQSQRQQLQDTSFSQGETGDEPMDMSSLSTIHQHGQAHPRQPQDQQASRQFLWPVSWCLVVQDRRSALIRAPGGSSAHIDLQNMQSQPMTPLKELVSFSLKVLNDANEATFAQNAAPYTPGEADDASLSRHRMDRLPSTRPDITPASISFPDFDFAMPAAASATPSHSISAAGQSVPGTSPAKREIAGTEPAHGAGGTEAFGDDLNWMQFLPPNSQGAASANAATAAPGTVDAAGVATSEFEAGPTVNALAPARGDAKEIGSNWAFPTGSASAPPEAGAAAAAQAQSLLQPHGQMQSQGSTPFQGQEATPKRKAGETDIFGNLGLLTEDDFSFFDESAFGLEPDSALSGPSGSMQQHLDRPVSASSNTQPTASATADIDDVAMGDLEQNSLDALFSAIPGLQDVMVTSEPSQPPHVPALSIAPSAATVTQAAQSRVAHSHSGGQDTASLATNSSAHPFQPAITSFTPRDASGATPFGDPASLPGFTPSSLSESSPAFGNSNYKTPRTPYSPVEEYRDGATIVDLQNAGRMEDATQSYRERNAASAPDASGHHSSSEHKSDAYLKQEQHLRLADASSAAAAAANAAMDNDASSRKRSAIVPSAFLPLAQPEARKPLQRLAVGARANLGRKYDLLGKFASKPKTSASITTVSGTTAAAKAASAEQLPSGRTDRASAPESGARLRQAPLISRFGQSSSKQPSRRGQALLQLRRDRNSKASPGSALINNRRSSTQRMMDGAPATPRSSDDIAMSGAISATDSDSDSSGDEDSDDASSDTEGAVVALSSEDQVMLKGGSREIVARYLCGASQLMSSAKDLMRGSGKSMAVAATGSATRPTIRRWMLTRTAEWLVQNPQFRAIYGGVVQPNTAQSDVAVGEKVEVLEAMASALIIASSQPPPKEKDASSAISEALITLPTLESLVKPSKPSKPSSTAKLDAAEIAEILEPTKIAAGCQGSVVETLPSALTLWDKSKLSAVSGQKHVVAKVLLTHASPAWHDEIVAWLERLRVAFESHGLGTHVGGPQSILAVADGSESLVLSSYLDQLWKHVETWLDTLRSISSRVQLDLLQGKHVVLYALQPPNSASCGTTGFHGLLRLETDLRAMLSEQVGVLAEQLLVRPVSPAMMTEGGSLGFSQQANALRRLAFSVYDQLPRLVRRQPAKVLHGREPGPISAVVQFPSFSLSVKAQCSSSSTTTGRTKFSLSWPEEPATALDEHVLLHISYRICQSKPREHRPAATRAAAQEASFDSNTKMFGLGDFPGSEPAPSTTEPLVMVSAIDERAGSNRVDVLAAASTNGDGSVEACIERVWRFALAEASRARVRWRMAISSADLVTHREQRAWERLIGAYLSSTDVKERVMSEVVLLSVRADESGAILAERGVRTRPNLEWVTATMTTTATMATAATGGGSKENMLLLDASDFSQVVQFDDALPLGWTLPFGAVESEEETEEEGEMIMPSMSAVLVHKPRTTTTMMTAMNGSHVLAVDLLQSWPEYTKEVEVTKDEAKSEKKAMDAILQSLHRLRLISEERHQLPRPFNAQPWPVAAVNTLASFLADVVVGD</sequence>
<comment type="function">
    <text evidence="8">Component of the SRB8-11 complex. The SRB8-11 complex is a regulatory module of the Mediator complex which is itself involved in regulation of basal and activated RNA polymerase II-dependent transcription. The SRB8-11 complex may be involved in the transcriptional repression of a subset of genes regulated by Mediator. It may inhibit the association of the Mediator complex with RNA polymerase II to form the holoenzyme complex.</text>
</comment>
<feature type="compositionally biased region" description="Acidic residues" evidence="9">
    <location>
        <begin position="1292"/>
        <end position="1307"/>
    </location>
</feature>
<organism evidence="11 12">
    <name type="scientific">Ustilago trichophora</name>
    <dbReference type="NCBI Taxonomy" id="86804"/>
    <lineage>
        <taxon>Eukaryota</taxon>
        <taxon>Fungi</taxon>
        <taxon>Dikarya</taxon>
        <taxon>Basidiomycota</taxon>
        <taxon>Ustilaginomycotina</taxon>
        <taxon>Ustilaginomycetes</taxon>
        <taxon>Ustilaginales</taxon>
        <taxon>Ustilaginaceae</taxon>
        <taxon>Ustilago</taxon>
    </lineage>
</organism>
<evidence type="ECO:0000313" key="11">
    <source>
        <dbReference type="EMBL" id="SPO31778.1"/>
    </source>
</evidence>
<feature type="region of interest" description="Disordered" evidence="9">
    <location>
        <begin position="800"/>
        <end position="847"/>
    </location>
</feature>
<keyword evidence="3 8" id="KW-0678">Repressor</keyword>
<evidence type="ECO:0000256" key="9">
    <source>
        <dbReference type="SAM" id="MobiDB-lite"/>
    </source>
</evidence>
<dbReference type="GO" id="GO:0003712">
    <property type="term" value="F:transcription coregulator activity"/>
    <property type="evidence" value="ECO:0007669"/>
    <property type="project" value="InterPro"/>
</dbReference>
<feature type="region of interest" description="Disordered" evidence="9">
    <location>
        <begin position="225"/>
        <end position="278"/>
    </location>
</feature>
<feature type="compositionally biased region" description="Polar residues" evidence="9">
    <location>
        <begin position="1256"/>
        <end position="1266"/>
    </location>
</feature>
<comment type="subcellular location">
    <subcellularLocation>
        <location evidence="1 8">Nucleus</location>
    </subcellularLocation>
</comment>
<evidence type="ECO:0000256" key="1">
    <source>
        <dbReference type="ARBA" id="ARBA00004123"/>
    </source>
</evidence>
<keyword evidence="6 8" id="KW-0804">Transcription</keyword>
<feature type="region of interest" description="Disordered" evidence="9">
    <location>
        <begin position="530"/>
        <end position="580"/>
    </location>
</feature>
<accession>A0A5C3EMN3</accession>
<feature type="region of interest" description="Disordered" evidence="9">
    <location>
        <begin position="878"/>
        <end position="907"/>
    </location>
</feature>
<feature type="region of interest" description="Disordered" evidence="9">
    <location>
        <begin position="700"/>
        <end position="737"/>
    </location>
</feature>
<feature type="region of interest" description="Disordered" evidence="9">
    <location>
        <begin position="1"/>
        <end position="55"/>
    </location>
</feature>
<evidence type="ECO:0000256" key="6">
    <source>
        <dbReference type="ARBA" id="ARBA00023163"/>
    </source>
</evidence>
<keyword evidence="5 8" id="KW-0010">Activator</keyword>
<dbReference type="Proteomes" id="UP000324022">
    <property type="component" value="Unassembled WGS sequence"/>
</dbReference>
<feature type="region of interest" description="Disordered" evidence="9">
    <location>
        <begin position="964"/>
        <end position="1094"/>
    </location>
</feature>
<feature type="compositionally biased region" description="Polar residues" evidence="9">
    <location>
        <begin position="897"/>
        <end position="907"/>
    </location>
</feature>
<protein>
    <recommendedName>
        <fullName evidence="8">Mediator of RNA polymerase II transcription subunit 13</fullName>
    </recommendedName>
    <alternativeName>
        <fullName evidence="8">Mediator complex subunit 13</fullName>
    </alternativeName>
</protein>
<comment type="similarity">
    <text evidence="2 8">Belongs to the Mediator complex subunit 13 family.</text>
</comment>
<name>A0A5C3EMN3_9BASI</name>
<evidence type="ECO:0000256" key="7">
    <source>
        <dbReference type="ARBA" id="ARBA00023242"/>
    </source>
</evidence>
<keyword evidence="7 8" id="KW-0539">Nucleus</keyword>
<evidence type="ECO:0000313" key="12">
    <source>
        <dbReference type="Proteomes" id="UP000324022"/>
    </source>
</evidence>
<keyword evidence="12" id="KW-1185">Reference proteome</keyword>
<dbReference type="InterPro" id="IPR009401">
    <property type="entry name" value="Med13_C"/>
</dbReference>
<feature type="compositionally biased region" description="Polar residues" evidence="9">
    <location>
        <begin position="1020"/>
        <end position="1038"/>
    </location>
</feature>
<reference evidence="11 12" key="1">
    <citation type="submission" date="2018-03" db="EMBL/GenBank/DDBJ databases">
        <authorList>
            <person name="Guldener U."/>
        </authorList>
    </citation>
    <scope>NUCLEOTIDE SEQUENCE [LARGE SCALE GENOMIC DNA]</scope>
    <source>
        <strain evidence="11 12">NBRC100155</strain>
    </source>
</reference>
<dbReference type="EMBL" id="OOIN01000040">
    <property type="protein sequence ID" value="SPO31778.1"/>
    <property type="molecule type" value="Genomic_DNA"/>
</dbReference>
<feature type="domain" description="Mediator complex subunit Med13 C-terminal" evidence="10">
    <location>
        <begin position="1825"/>
        <end position="2077"/>
    </location>
</feature>
<comment type="subunit">
    <text evidence="8">Component of the SRB8-11 complex, which itself associates with the Mediator complex.</text>
</comment>
<feature type="compositionally biased region" description="Polar residues" evidence="9">
    <location>
        <begin position="975"/>
        <end position="1000"/>
    </location>
</feature>
<evidence type="ECO:0000256" key="3">
    <source>
        <dbReference type="ARBA" id="ARBA00022491"/>
    </source>
</evidence>
<dbReference type="GO" id="GO:0016592">
    <property type="term" value="C:mediator complex"/>
    <property type="evidence" value="ECO:0007669"/>
    <property type="project" value="InterPro"/>
</dbReference>
<feature type="compositionally biased region" description="Basic and acidic residues" evidence="9">
    <location>
        <begin position="1063"/>
        <end position="1075"/>
    </location>
</feature>
<evidence type="ECO:0000259" key="10">
    <source>
        <dbReference type="Pfam" id="PF06333"/>
    </source>
</evidence>
<feature type="compositionally biased region" description="Low complexity" evidence="9">
    <location>
        <begin position="803"/>
        <end position="825"/>
    </location>
</feature>
<feature type="region of interest" description="Disordered" evidence="9">
    <location>
        <begin position="647"/>
        <end position="679"/>
    </location>
</feature>
<gene>
    <name evidence="11" type="ORF">UTRI_06509_B</name>
</gene>